<dbReference type="Proteomes" id="UP000502508">
    <property type="component" value="Chromosome"/>
</dbReference>
<gene>
    <name evidence="1" type="ORF">Pflav_039220</name>
</gene>
<evidence type="ECO:0000313" key="1">
    <source>
        <dbReference type="EMBL" id="BCB77512.1"/>
    </source>
</evidence>
<dbReference type="KEGG" id="pfla:Pflav_039220"/>
<proteinExistence type="predicted"/>
<sequence>MAPETIVNTPTAQLLATHFPDVPVRGELPGHTGLFDCAKAERLLGWRHDET</sequence>
<dbReference type="AlphaFoldDB" id="A0A6F8XUH7"/>
<reference evidence="1 2" key="2">
    <citation type="submission" date="2020-03" db="EMBL/GenBank/DDBJ databases">
        <authorList>
            <person name="Ichikawa N."/>
            <person name="Kimura A."/>
            <person name="Kitahashi Y."/>
            <person name="Uohara A."/>
        </authorList>
    </citation>
    <scope>NUCLEOTIDE SEQUENCE [LARGE SCALE GENOMIC DNA]</scope>
    <source>
        <strain evidence="1 2">NBRC 107702</strain>
    </source>
</reference>
<protein>
    <submittedName>
        <fullName evidence="1">Uncharacterized protein</fullName>
    </submittedName>
</protein>
<dbReference type="EMBL" id="AP022870">
    <property type="protein sequence ID" value="BCB77512.1"/>
    <property type="molecule type" value="Genomic_DNA"/>
</dbReference>
<reference evidence="1 2" key="1">
    <citation type="submission" date="2020-03" db="EMBL/GenBank/DDBJ databases">
        <title>Whole genome shotgun sequence of Phytohabitans flavus NBRC 107702.</title>
        <authorList>
            <person name="Komaki H."/>
            <person name="Tamura T."/>
        </authorList>
    </citation>
    <scope>NUCLEOTIDE SEQUENCE [LARGE SCALE GENOMIC DNA]</scope>
    <source>
        <strain evidence="1 2">NBRC 107702</strain>
    </source>
</reference>
<organism evidence="1 2">
    <name type="scientific">Phytohabitans flavus</name>
    <dbReference type="NCBI Taxonomy" id="1076124"/>
    <lineage>
        <taxon>Bacteria</taxon>
        <taxon>Bacillati</taxon>
        <taxon>Actinomycetota</taxon>
        <taxon>Actinomycetes</taxon>
        <taxon>Micromonosporales</taxon>
        <taxon>Micromonosporaceae</taxon>
    </lineage>
</organism>
<name>A0A6F8XUH7_9ACTN</name>
<keyword evidence="2" id="KW-1185">Reference proteome</keyword>
<accession>A0A6F8XUH7</accession>
<evidence type="ECO:0000313" key="2">
    <source>
        <dbReference type="Proteomes" id="UP000502508"/>
    </source>
</evidence>